<dbReference type="NCBIfam" id="TIGR01726">
    <property type="entry name" value="HEQRo_perm_3TM"/>
    <property type="match status" value="1"/>
</dbReference>
<evidence type="ECO:0000256" key="1">
    <source>
        <dbReference type="ARBA" id="ARBA00004429"/>
    </source>
</evidence>
<name>A0A0A0EBC9_9RHOB</name>
<dbReference type="Pfam" id="PF00528">
    <property type="entry name" value="BPD_transp_1"/>
    <property type="match status" value="1"/>
</dbReference>
<keyword evidence="3 8" id="KW-0813">Transport</keyword>
<gene>
    <name evidence="10" type="ORF">ATO9_17075</name>
</gene>
<feature type="transmembrane region" description="Helical" evidence="8">
    <location>
        <begin position="96"/>
        <end position="114"/>
    </location>
</feature>
<dbReference type="Gene3D" id="1.10.3720.10">
    <property type="entry name" value="MetI-like"/>
    <property type="match status" value="1"/>
</dbReference>
<keyword evidence="11" id="KW-1185">Reference proteome</keyword>
<keyword evidence="4" id="KW-1003">Cell membrane</keyword>
<dbReference type="SUPFAM" id="SSF161098">
    <property type="entry name" value="MetI-like"/>
    <property type="match status" value="1"/>
</dbReference>
<evidence type="ECO:0000256" key="4">
    <source>
        <dbReference type="ARBA" id="ARBA00022475"/>
    </source>
</evidence>
<comment type="subcellular location">
    <subcellularLocation>
        <location evidence="1">Cell inner membrane</location>
        <topology evidence="1">Multi-pass membrane protein</topology>
    </subcellularLocation>
    <subcellularLocation>
        <location evidence="8">Cell membrane</location>
        <topology evidence="8">Multi-pass membrane protein</topology>
    </subcellularLocation>
</comment>
<dbReference type="STRING" id="1461694.ATO9_17075"/>
<dbReference type="InterPro" id="IPR010065">
    <property type="entry name" value="AA_ABC_transptr_permease_3TM"/>
</dbReference>
<dbReference type="InterPro" id="IPR035906">
    <property type="entry name" value="MetI-like_sf"/>
</dbReference>
<evidence type="ECO:0000256" key="7">
    <source>
        <dbReference type="ARBA" id="ARBA00023136"/>
    </source>
</evidence>
<dbReference type="PANTHER" id="PTHR30614">
    <property type="entry name" value="MEMBRANE COMPONENT OF AMINO ACID ABC TRANSPORTER"/>
    <property type="match status" value="1"/>
</dbReference>
<dbReference type="eggNOG" id="COG0765">
    <property type="taxonomic scope" value="Bacteria"/>
</dbReference>
<dbReference type="InterPro" id="IPR000515">
    <property type="entry name" value="MetI-like"/>
</dbReference>
<keyword evidence="6 8" id="KW-1133">Transmembrane helix</keyword>
<evidence type="ECO:0000256" key="5">
    <source>
        <dbReference type="ARBA" id="ARBA00022692"/>
    </source>
</evidence>
<dbReference type="PANTHER" id="PTHR30614:SF34">
    <property type="entry name" value="BLR6398 PROTEIN"/>
    <property type="match status" value="1"/>
</dbReference>
<dbReference type="Proteomes" id="UP000030004">
    <property type="component" value="Unassembled WGS sequence"/>
</dbReference>
<dbReference type="PROSITE" id="PS50928">
    <property type="entry name" value="ABC_TM1"/>
    <property type="match status" value="1"/>
</dbReference>
<accession>A0A0A0EBC9</accession>
<evidence type="ECO:0000256" key="3">
    <source>
        <dbReference type="ARBA" id="ARBA00022448"/>
    </source>
</evidence>
<dbReference type="EMBL" id="AQQX01000009">
    <property type="protein sequence ID" value="KGM47555.1"/>
    <property type="molecule type" value="Genomic_DNA"/>
</dbReference>
<dbReference type="GO" id="GO:0006865">
    <property type="term" value="P:amino acid transport"/>
    <property type="evidence" value="ECO:0007669"/>
    <property type="project" value="TreeGrafter"/>
</dbReference>
<keyword evidence="7 8" id="KW-0472">Membrane</keyword>
<comment type="similarity">
    <text evidence="2">Belongs to the binding-protein-dependent transport system permease family. HisMQ subfamily.</text>
</comment>
<feature type="transmembrane region" description="Helical" evidence="8">
    <location>
        <begin position="155"/>
        <end position="180"/>
    </location>
</feature>
<evidence type="ECO:0000259" key="9">
    <source>
        <dbReference type="PROSITE" id="PS50928"/>
    </source>
</evidence>
<dbReference type="GO" id="GO:0043190">
    <property type="term" value="C:ATP-binding cassette (ABC) transporter complex"/>
    <property type="evidence" value="ECO:0007669"/>
    <property type="project" value="InterPro"/>
</dbReference>
<dbReference type="CDD" id="cd06261">
    <property type="entry name" value="TM_PBP2"/>
    <property type="match status" value="1"/>
</dbReference>
<dbReference type="GO" id="GO:0022857">
    <property type="term" value="F:transmembrane transporter activity"/>
    <property type="evidence" value="ECO:0007669"/>
    <property type="project" value="InterPro"/>
</dbReference>
<feature type="transmembrane region" description="Helical" evidence="8">
    <location>
        <begin position="200"/>
        <end position="220"/>
    </location>
</feature>
<reference evidence="10 11" key="1">
    <citation type="journal article" date="2015" name="Antonie Van Leeuwenhoek">
        <title>Pseudooceanicola atlanticus gen. nov. sp. nov., isolated from surface seawater of the Atlantic Ocean and reclassification of Oceanicola batsensis, Oceanicola marinus, Oceanicola nitratireducens, Oceanicola nanhaiensis, Oceanicola antarcticus and Oceanicola flagellatus, as Pseudooceanicola batsensis comb. nov., Pseudooceanicola marinus comb. nov., Pseudooceanicola nitratireducens comb. nov., Pseudooceanicola nanhaiensis comb. nov., Pseudooceanicola antarcticus comb. nov., and Pseudooceanicola flagellatus comb. nov.</title>
        <authorList>
            <person name="Lai Q."/>
            <person name="Li G."/>
            <person name="Liu X."/>
            <person name="Du Y."/>
            <person name="Sun F."/>
            <person name="Shao Z."/>
        </authorList>
    </citation>
    <scope>NUCLEOTIDE SEQUENCE [LARGE SCALE GENOMIC DNA]</scope>
    <source>
        <strain evidence="10 11">22II-s11g</strain>
    </source>
</reference>
<keyword evidence="5 8" id="KW-0812">Transmembrane</keyword>
<evidence type="ECO:0000256" key="2">
    <source>
        <dbReference type="ARBA" id="ARBA00010072"/>
    </source>
</evidence>
<evidence type="ECO:0000313" key="10">
    <source>
        <dbReference type="EMBL" id="KGM47555.1"/>
    </source>
</evidence>
<feature type="transmembrane region" description="Helical" evidence="8">
    <location>
        <begin position="64"/>
        <end position="84"/>
    </location>
</feature>
<dbReference type="AlphaFoldDB" id="A0A0A0EBC9"/>
<organism evidence="10 11">
    <name type="scientific">Pseudooceanicola atlanticus</name>
    <dbReference type="NCBI Taxonomy" id="1461694"/>
    <lineage>
        <taxon>Bacteria</taxon>
        <taxon>Pseudomonadati</taxon>
        <taxon>Pseudomonadota</taxon>
        <taxon>Alphaproteobacteria</taxon>
        <taxon>Rhodobacterales</taxon>
        <taxon>Paracoccaceae</taxon>
        <taxon>Pseudooceanicola</taxon>
    </lineage>
</organism>
<feature type="transmembrane region" description="Helical" evidence="8">
    <location>
        <begin position="31"/>
        <end position="52"/>
    </location>
</feature>
<protein>
    <submittedName>
        <fullName evidence="10">Amino acid ABC transporter permease</fullName>
    </submittedName>
</protein>
<proteinExistence type="inferred from homology"/>
<evidence type="ECO:0000256" key="6">
    <source>
        <dbReference type="ARBA" id="ARBA00022989"/>
    </source>
</evidence>
<evidence type="ECO:0000313" key="11">
    <source>
        <dbReference type="Proteomes" id="UP000030004"/>
    </source>
</evidence>
<comment type="caution">
    <text evidence="10">The sequence shown here is derived from an EMBL/GenBank/DDBJ whole genome shotgun (WGS) entry which is preliminary data.</text>
</comment>
<sequence length="242" mass="26608">MEDRTMRDLLIALLGKPEGIILFQLLEATQFTIYLSLIAFLGGGIVGGLITLMRITPSKTSKRLAVSYIWLFQSTPLLMMLFLTGLGLPRLLGVDVNPWTAAVISLVIYASAYLSDVWRGAVESVPTGQWEGARSVGLGFLPTLRLVILPQAFRIALAPTVGFMVQIIKGTSLAYIIGFHDLMAIGKRWANAPVDGSEPFIIFPIMALIYFALCYPLTLWSRHLERRLGSINKREKVAVAAA</sequence>
<dbReference type="InterPro" id="IPR043429">
    <property type="entry name" value="ArtM/GltK/GlnP/TcyL/YhdX-like"/>
</dbReference>
<feature type="domain" description="ABC transmembrane type-1" evidence="9">
    <location>
        <begin position="29"/>
        <end position="221"/>
    </location>
</feature>
<evidence type="ECO:0000256" key="8">
    <source>
        <dbReference type="RuleBase" id="RU363032"/>
    </source>
</evidence>